<dbReference type="AlphaFoldDB" id="A0A9Q6Z038"/>
<dbReference type="OrthoDB" id="5676847at2"/>
<accession>A0A9Q6Z038</accession>
<evidence type="ECO:0000313" key="2">
    <source>
        <dbReference type="Proteomes" id="UP000595373"/>
    </source>
</evidence>
<sequence length="169" mass="18899">MAHNPKVKAYVRRYYVFDRFTLEQSAERAGVSFNTARRWKAEALKNGDDWDKARDVQIMAGGELTDISQSLLTGFIVQYRSTMEELQSNAEVSSKDKVLLLGTLADSFAKMTAASKKILPEVSELAVAMRTIKLFGDFIQQTHPNLLGDFLEALNGFGAVLDQNFKKGK</sequence>
<dbReference type="EMBL" id="CP066558">
    <property type="protein sequence ID" value="QQF82110.1"/>
    <property type="molecule type" value="Genomic_DNA"/>
</dbReference>
<keyword evidence="2" id="KW-1185">Reference proteome</keyword>
<organism evidence="1 2">
    <name type="scientific">Histophilus somni</name>
    <name type="common">Haemophilus somnus</name>
    <dbReference type="NCBI Taxonomy" id="731"/>
    <lineage>
        <taxon>Bacteria</taxon>
        <taxon>Pseudomonadati</taxon>
        <taxon>Pseudomonadota</taxon>
        <taxon>Gammaproteobacteria</taxon>
        <taxon>Pasteurellales</taxon>
        <taxon>Pasteurellaceae</taxon>
        <taxon>Histophilus</taxon>
    </lineage>
</organism>
<evidence type="ECO:0000313" key="1">
    <source>
        <dbReference type="EMBL" id="QQF82110.1"/>
    </source>
</evidence>
<dbReference type="InterPro" id="IPR014926">
    <property type="entry name" value="Phage_D3112_Orf24"/>
</dbReference>
<name>A0A9Q6Z038_HISSO</name>
<gene>
    <name evidence="1" type="ORF">JFL49_08630</name>
</gene>
<proteinExistence type="predicted"/>
<dbReference type="Pfam" id="PF08822">
    <property type="entry name" value="DUF1804"/>
    <property type="match status" value="1"/>
</dbReference>
<dbReference type="RefSeq" id="WP_075294210.1">
    <property type="nucleotide sequence ID" value="NZ_CP018802.1"/>
</dbReference>
<protein>
    <submittedName>
        <fullName evidence="1">DUF1804 family protein</fullName>
    </submittedName>
</protein>
<reference evidence="1 2" key="1">
    <citation type="submission" date="2020-12" db="EMBL/GenBank/DDBJ databases">
        <title>ASc-MMNZ-VFA-070.</title>
        <authorList>
            <person name="Schryvers A."/>
            <person name="Mostafa Nazari M."/>
            <person name="Farshchi Andisi V."/>
            <person name="Timsit E."/>
            <person name="Walter Morck D."/>
        </authorList>
    </citation>
    <scope>NUCLEOTIDE SEQUENCE [LARGE SCALE GENOMIC DNA]</scope>
    <source>
        <strain evidence="1 2">ASc-MMNZ-VFA-070</strain>
    </source>
</reference>
<dbReference type="Proteomes" id="UP000595373">
    <property type="component" value="Chromosome"/>
</dbReference>